<dbReference type="Proteomes" id="UP000677152">
    <property type="component" value="Chromosome"/>
</dbReference>
<gene>
    <name evidence="1" type="ORF">KCV87_04835</name>
</gene>
<evidence type="ECO:0008006" key="3">
    <source>
        <dbReference type="Google" id="ProtNLM"/>
    </source>
</evidence>
<reference evidence="1" key="1">
    <citation type="submission" date="2021-04" db="EMBL/GenBank/DDBJ databases">
        <title>Genomic sequence of Actinosynnema pretiosum subsp. pretiosum ATCC 31280 (C-14919).</title>
        <authorList>
            <person name="Bai L."/>
            <person name="Wang X."/>
            <person name="Xiao Y."/>
        </authorList>
    </citation>
    <scope>NUCLEOTIDE SEQUENCE</scope>
    <source>
        <strain evidence="1">ATCC 31280</strain>
    </source>
</reference>
<organism evidence="1 2">
    <name type="scientific">Actinosynnema pretiosum subsp. pretiosum</name>
    <dbReference type="NCBI Taxonomy" id="103721"/>
    <lineage>
        <taxon>Bacteria</taxon>
        <taxon>Bacillati</taxon>
        <taxon>Actinomycetota</taxon>
        <taxon>Actinomycetes</taxon>
        <taxon>Pseudonocardiales</taxon>
        <taxon>Pseudonocardiaceae</taxon>
        <taxon>Actinosynnema</taxon>
    </lineage>
</organism>
<dbReference type="AlphaFoldDB" id="A0AA45R4Z7"/>
<sequence>MQKIIFSHRPADEKFGAGLLRSTLSERFGGAAEFTANPEGTPRAEIAEASAVLLVIGRHWLDDAPEGGLLLADPADPADPVRATALTARDLGKRIVPVRLAVPPVPVDLLPEQLKFLASLPDVEVKSRQAPMDVEELAHLLGADDPSPEEEGADG</sequence>
<evidence type="ECO:0000313" key="1">
    <source>
        <dbReference type="EMBL" id="QUF05432.1"/>
    </source>
</evidence>
<name>A0AA45R4Z7_9PSEU</name>
<evidence type="ECO:0000313" key="2">
    <source>
        <dbReference type="Proteomes" id="UP000677152"/>
    </source>
</evidence>
<proteinExistence type="predicted"/>
<accession>A0AA45R4Z7</accession>
<protein>
    <recommendedName>
        <fullName evidence="3">TIR domain-containing protein</fullName>
    </recommendedName>
</protein>
<dbReference type="EMBL" id="CP073249">
    <property type="protein sequence ID" value="QUF05432.1"/>
    <property type="molecule type" value="Genomic_DNA"/>
</dbReference>